<evidence type="ECO:0000256" key="5">
    <source>
        <dbReference type="ARBA" id="ARBA00023004"/>
    </source>
</evidence>
<feature type="chain" id="PRO_5047422788" evidence="7">
    <location>
        <begin position="20"/>
        <end position="123"/>
    </location>
</feature>
<protein>
    <submittedName>
        <fullName evidence="9">C-type cytochrome</fullName>
    </submittedName>
</protein>
<keyword evidence="10" id="KW-1185">Reference proteome</keyword>
<accession>A0ABW3NUW4</accession>
<reference evidence="10" key="1">
    <citation type="journal article" date="2019" name="Int. J. Syst. Evol. Microbiol.">
        <title>The Global Catalogue of Microorganisms (GCM) 10K type strain sequencing project: providing services to taxonomists for standard genome sequencing and annotation.</title>
        <authorList>
            <consortium name="The Broad Institute Genomics Platform"/>
            <consortium name="The Broad Institute Genome Sequencing Center for Infectious Disease"/>
            <person name="Wu L."/>
            <person name="Ma J."/>
        </authorList>
    </citation>
    <scope>NUCLEOTIDE SEQUENCE [LARGE SCALE GENOMIC DNA]</scope>
    <source>
        <strain evidence="10">CCUG 54329</strain>
    </source>
</reference>
<evidence type="ECO:0000256" key="1">
    <source>
        <dbReference type="ARBA" id="ARBA00022448"/>
    </source>
</evidence>
<comment type="caution">
    <text evidence="9">The sequence shown here is derived from an EMBL/GenBank/DDBJ whole genome shotgun (WGS) entry which is preliminary data.</text>
</comment>
<keyword evidence="7" id="KW-0732">Signal</keyword>
<dbReference type="InterPro" id="IPR002327">
    <property type="entry name" value="Cyt_c_1A/1B"/>
</dbReference>
<keyword evidence="3 6" id="KW-0479">Metal-binding</keyword>
<evidence type="ECO:0000256" key="7">
    <source>
        <dbReference type="SAM" id="SignalP"/>
    </source>
</evidence>
<dbReference type="Pfam" id="PF00034">
    <property type="entry name" value="Cytochrom_C"/>
    <property type="match status" value="1"/>
</dbReference>
<proteinExistence type="predicted"/>
<evidence type="ECO:0000256" key="3">
    <source>
        <dbReference type="ARBA" id="ARBA00022723"/>
    </source>
</evidence>
<evidence type="ECO:0000256" key="6">
    <source>
        <dbReference type="PROSITE-ProRule" id="PRU00433"/>
    </source>
</evidence>
<keyword evidence="4" id="KW-0249">Electron transport</keyword>
<gene>
    <name evidence="9" type="ORF">ACFQ24_04665</name>
</gene>
<organism evidence="9 10">
    <name type="scientific">Sphingobium olei</name>
    <dbReference type="NCBI Taxonomy" id="420955"/>
    <lineage>
        <taxon>Bacteria</taxon>
        <taxon>Pseudomonadati</taxon>
        <taxon>Pseudomonadota</taxon>
        <taxon>Alphaproteobacteria</taxon>
        <taxon>Sphingomonadales</taxon>
        <taxon>Sphingomonadaceae</taxon>
        <taxon>Sphingobium</taxon>
    </lineage>
</organism>
<feature type="domain" description="Cytochrome c" evidence="8">
    <location>
        <begin position="22"/>
        <end position="122"/>
    </location>
</feature>
<dbReference type="EMBL" id="JBHTLS010000078">
    <property type="protein sequence ID" value="MFD1104181.1"/>
    <property type="molecule type" value="Genomic_DNA"/>
</dbReference>
<keyword evidence="2 6" id="KW-0349">Heme</keyword>
<dbReference type="Proteomes" id="UP001597203">
    <property type="component" value="Unassembled WGS sequence"/>
</dbReference>
<dbReference type="Gene3D" id="1.10.760.10">
    <property type="entry name" value="Cytochrome c-like domain"/>
    <property type="match status" value="1"/>
</dbReference>
<dbReference type="PRINTS" id="PR00604">
    <property type="entry name" value="CYTCHRMECIAB"/>
</dbReference>
<dbReference type="InterPro" id="IPR009056">
    <property type="entry name" value="Cyt_c-like_dom"/>
</dbReference>
<evidence type="ECO:0000259" key="8">
    <source>
        <dbReference type="PROSITE" id="PS51007"/>
    </source>
</evidence>
<evidence type="ECO:0000313" key="9">
    <source>
        <dbReference type="EMBL" id="MFD1104181.1"/>
    </source>
</evidence>
<evidence type="ECO:0000256" key="4">
    <source>
        <dbReference type="ARBA" id="ARBA00022982"/>
    </source>
</evidence>
<feature type="signal peptide" evidence="7">
    <location>
        <begin position="1"/>
        <end position="19"/>
    </location>
</feature>
<name>A0ABW3NUW4_9SPHN</name>
<evidence type="ECO:0000256" key="2">
    <source>
        <dbReference type="ARBA" id="ARBA00022617"/>
    </source>
</evidence>
<dbReference type="PANTHER" id="PTHR11961">
    <property type="entry name" value="CYTOCHROME C"/>
    <property type="match status" value="1"/>
</dbReference>
<sequence length="123" mass="13037">MRKFSLFLPLIALAGPAAAQAPDAALGKRVFMRCMACHNVAANAPNKIGPNLYGIVGKKAAAIPGFRYSTALQKSGISWDVATLDKWLTRPSAVVPGTSMVFAGIGKPEERQALIAYLKKPTP</sequence>
<dbReference type="PROSITE" id="PS51007">
    <property type="entry name" value="CYTC"/>
    <property type="match status" value="1"/>
</dbReference>
<dbReference type="SUPFAM" id="SSF46626">
    <property type="entry name" value="Cytochrome c"/>
    <property type="match status" value="1"/>
</dbReference>
<keyword evidence="1" id="KW-0813">Transport</keyword>
<dbReference type="InterPro" id="IPR036909">
    <property type="entry name" value="Cyt_c-like_dom_sf"/>
</dbReference>
<dbReference type="RefSeq" id="WP_380909336.1">
    <property type="nucleotide sequence ID" value="NZ_JBHTLS010000078.1"/>
</dbReference>
<keyword evidence="5 6" id="KW-0408">Iron</keyword>
<evidence type="ECO:0000313" key="10">
    <source>
        <dbReference type="Proteomes" id="UP001597203"/>
    </source>
</evidence>